<dbReference type="InterPro" id="IPR013087">
    <property type="entry name" value="Znf_C2H2_type"/>
</dbReference>
<dbReference type="Ensembl" id="ENSCUST00005013311.1">
    <property type="protein sequence ID" value="ENSCUSP00005012793.1"/>
    <property type="gene ID" value="ENSCUSG00005008103.1"/>
</dbReference>
<evidence type="ECO:0000313" key="9">
    <source>
        <dbReference type="Proteomes" id="UP000694563"/>
    </source>
</evidence>
<dbReference type="PROSITE" id="PS50157">
    <property type="entry name" value="ZINC_FINGER_C2H2_2"/>
    <property type="match status" value="3"/>
</dbReference>
<dbReference type="InterPro" id="IPR036236">
    <property type="entry name" value="Znf_C2H2_sf"/>
</dbReference>
<evidence type="ECO:0000256" key="6">
    <source>
        <dbReference type="PROSITE-ProRule" id="PRU00042"/>
    </source>
</evidence>
<evidence type="ECO:0000313" key="8">
    <source>
        <dbReference type="Ensembl" id="ENSCUSP00005012793.1"/>
    </source>
</evidence>
<reference evidence="8" key="1">
    <citation type="submission" date="2025-08" db="UniProtKB">
        <authorList>
            <consortium name="Ensembl"/>
        </authorList>
    </citation>
    <scope>IDENTIFICATION</scope>
</reference>
<dbReference type="PROSITE" id="PS00028">
    <property type="entry name" value="ZINC_FINGER_C2H2_1"/>
    <property type="match status" value="3"/>
</dbReference>
<sequence length="283" mass="32325">MDHEELHDGKKTLQCLECGQSFCMSSHFNRHQRIHTGEWPYKCGECGKGCKDTSDLTQHLTVIHTGERPYECGECGKGFSVCSHLIVHQRIHTGERPYKCGECGKGFSRQHIHTEERFFHCPDCRKGFKKNSTLVTTSSSRPGRVPRMQEELRALLQLHSHWRTPLDAPHSPWLGRALVIHGPGFPCWEHTWLVVSTSSWPSVGIWMQQTKNALGCRLTSGIHLGQRILLFDPKKFLLLHPIILSGSIKEYWMVLEVFINLNHAMIVILSGPQEIFHSQSVMD</sequence>
<dbReference type="FunFam" id="3.30.160.60:FF:002343">
    <property type="entry name" value="Zinc finger protein 33A"/>
    <property type="match status" value="1"/>
</dbReference>
<evidence type="ECO:0000256" key="3">
    <source>
        <dbReference type="ARBA" id="ARBA00022771"/>
    </source>
</evidence>
<evidence type="ECO:0000256" key="5">
    <source>
        <dbReference type="ARBA" id="ARBA00023242"/>
    </source>
</evidence>
<dbReference type="GO" id="GO:0000981">
    <property type="term" value="F:DNA-binding transcription factor activity, RNA polymerase II-specific"/>
    <property type="evidence" value="ECO:0007669"/>
    <property type="project" value="TreeGrafter"/>
</dbReference>
<dbReference type="Gene3D" id="3.30.160.60">
    <property type="entry name" value="Classic Zinc Finger"/>
    <property type="match status" value="5"/>
</dbReference>
<organism evidence="8 9">
    <name type="scientific">Catharus ustulatus</name>
    <name type="common">Russet-backed thrush</name>
    <name type="synonym">Hylocichla ustulatus</name>
    <dbReference type="NCBI Taxonomy" id="91951"/>
    <lineage>
        <taxon>Eukaryota</taxon>
        <taxon>Metazoa</taxon>
        <taxon>Chordata</taxon>
        <taxon>Craniata</taxon>
        <taxon>Vertebrata</taxon>
        <taxon>Euteleostomi</taxon>
        <taxon>Archelosauria</taxon>
        <taxon>Archosauria</taxon>
        <taxon>Dinosauria</taxon>
        <taxon>Saurischia</taxon>
        <taxon>Theropoda</taxon>
        <taxon>Coelurosauria</taxon>
        <taxon>Aves</taxon>
        <taxon>Neognathae</taxon>
        <taxon>Neoaves</taxon>
        <taxon>Telluraves</taxon>
        <taxon>Australaves</taxon>
        <taxon>Passeriformes</taxon>
        <taxon>Turdidae</taxon>
        <taxon>Catharus</taxon>
    </lineage>
</organism>
<protein>
    <recommendedName>
        <fullName evidence="7">C2H2-type domain-containing protein</fullName>
    </recommendedName>
</protein>
<keyword evidence="5" id="KW-0539">Nucleus</keyword>
<keyword evidence="3 6" id="KW-0863">Zinc-finger</keyword>
<dbReference type="AlphaFoldDB" id="A0A8C3UEA5"/>
<keyword evidence="4" id="KW-0862">Zinc</keyword>
<feature type="domain" description="C2H2-type" evidence="7">
    <location>
        <begin position="13"/>
        <end position="40"/>
    </location>
</feature>
<keyword evidence="2" id="KW-0677">Repeat</keyword>
<keyword evidence="1" id="KW-0479">Metal-binding</keyword>
<dbReference type="Proteomes" id="UP000694563">
    <property type="component" value="Unassembled WGS sequence"/>
</dbReference>
<dbReference type="PANTHER" id="PTHR23235:SF142">
    <property type="entry name" value="ZINC FINGER PROTEIN 384"/>
    <property type="match status" value="1"/>
</dbReference>
<evidence type="ECO:0000256" key="4">
    <source>
        <dbReference type="ARBA" id="ARBA00022833"/>
    </source>
</evidence>
<keyword evidence="9" id="KW-1185">Reference proteome</keyword>
<dbReference type="Pfam" id="PF00096">
    <property type="entry name" value="zf-C2H2"/>
    <property type="match status" value="3"/>
</dbReference>
<proteinExistence type="predicted"/>
<dbReference type="FunFam" id="3.30.160.60:FF:000295">
    <property type="entry name" value="zinc finger protein 19"/>
    <property type="match status" value="1"/>
</dbReference>
<dbReference type="GO" id="GO:0000978">
    <property type="term" value="F:RNA polymerase II cis-regulatory region sequence-specific DNA binding"/>
    <property type="evidence" value="ECO:0007669"/>
    <property type="project" value="TreeGrafter"/>
</dbReference>
<name>A0A8C3UEA5_CATUS</name>
<dbReference type="FunFam" id="3.30.160.60:FF:001049">
    <property type="entry name" value="zinc finger protein 319"/>
    <property type="match status" value="2"/>
</dbReference>
<evidence type="ECO:0000256" key="1">
    <source>
        <dbReference type="ARBA" id="ARBA00022723"/>
    </source>
</evidence>
<reference evidence="8" key="2">
    <citation type="submission" date="2025-09" db="UniProtKB">
        <authorList>
            <consortium name="Ensembl"/>
        </authorList>
    </citation>
    <scope>IDENTIFICATION</scope>
</reference>
<evidence type="ECO:0000256" key="2">
    <source>
        <dbReference type="ARBA" id="ARBA00022737"/>
    </source>
</evidence>
<dbReference type="SMART" id="SM00355">
    <property type="entry name" value="ZnF_C2H2"/>
    <property type="match status" value="3"/>
</dbReference>
<accession>A0A8C3UEA5</accession>
<dbReference type="SUPFAM" id="SSF57667">
    <property type="entry name" value="beta-beta-alpha zinc fingers"/>
    <property type="match status" value="3"/>
</dbReference>
<evidence type="ECO:0000259" key="7">
    <source>
        <dbReference type="PROSITE" id="PS50157"/>
    </source>
</evidence>
<feature type="domain" description="C2H2-type" evidence="7">
    <location>
        <begin position="70"/>
        <end position="97"/>
    </location>
</feature>
<dbReference type="PANTHER" id="PTHR23235">
    <property type="entry name" value="KRUEPPEL-LIKE TRANSCRIPTION FACTOR"/>
    <property type="match status" value="1"/>
</dbReference>
<dbReference type="GO" id="GO:0008270">
    <property type="term" value="F:zinc ion binding"/>
    <property type="evidence" value="ECO:0007669"/>
    <property type="project" value="UniProtKB-KW"/>
</dbReference>
<feature type="domain" description="C2H2-type" evidence="7">
    <location>
        <begin position="41"/>
        <end position="69"/>
    </location>
</feature>